<dbReference type="PANTHER" id="PTHR37813">
    <property type="entry name" value="FELS-2 PROPHAGE PROTEIN"/>
    <property type="match status" value="1"/>
</dbReference>
<feature type="transmembrane region" description="Helical" evidence="2">
    <location>
        <begin position="423"/>
        <end position="441"/>
    </location>
</feature>
<evidence type="ECO:0000256" key="1">
    <source>
        <dbReference type="ARBA" id="ARBA00022612"/>
    </source>
</evidence>
<dbReference type="NCBIfam" id="TIGR01760">
    <property type="entry name" value="tape_meas_TP901"/>
    <property type="match status" value="1"/>
</dbReference>
<sequence length="621" mass="65099">MSDKFQLKALITGVDKLSPMLDGMRGRIASFRKSLRKSGMGDINLMGAAAFAAPLVGAAKSAIDFESAMADVKKVVDFDTPQQFAEMSKDVVEMSKRLPMAAKDIAAIVAAGGQSGIEKSALKQFAEDAVKMGVAFDLSASESGEMMAKWRTSFKMNQKEVATLADKINYLGNTGPANAKKISDVVTKIGPLGSIAGVAAGEIAALGATMVGTGVEQDVAATGIKNFMLALTAGKSATTSQKKMFKALRLDAKQFAVDMQTDAKGAITRVLTAIGKVDKSKQSAVLAELFGKESISAIAPLLTNLDLLKTNFTRVADSSQYAGSMQKEYEARAATTANNLQIMSNKVQAVAMAVGNVLLPPLNQFLEYLGPIVEGVQAFAQANPDVIKGAIGAAGAVVALKLGVMALTAGLSIMNVVMAMSPLGLFVRGAALLAGYLIANWSKVGPWFAQLWTGIKSFFAAGLGFVKSYLGWTPLGLVLNNWEPLRAFFAALWEGLKVVFAIGMEWLKAVFLDYSPLGLIVKNWGPIVEWFKGMWEKIKPFIDPILSGAAAISGGISGAIGGAINSSTNIIKGATDAAKADLNININGAPAGTRVDAPKTENARVNVKQNAGVRSLAAAKG</sequence>
<reference evidence="4 5" key="1">
    <citation type="submission" date="2020-03" db="EMBL/GenBank/DDBJ databases">
        <title>Draft genome sequence of environmentally isolated cultures.</title>
        <authorList>
            <person name="Wilson H.S."/>
            <person name="De Leon M.E."/>
        </authorList>
    </citation>
    <scope>NUCLEOTIDE SEQUENCE [LARGE SCALE GENOMIC DNA]</scope>
    <source>
        <strain evidence="4 5">HSC-31F16</strain>
    </source>
</reference>
<evidence type="ECO:0000256" key="2">
    <source>
        <dbReference type="SAM" id="Phobius"/>
    </source>
</evidence>
<keyword evidence="2" id="KW-1133">Transmembrane helix</keyword>
<feature type="transmembrane region" description="Helical" evidence="2">
    <location>
        <begin position="487"/>
        <end position="507"/>
    </location>
</feature>
<evidence type="ECO:0000259" key="3">
    <source>
        <dbReference type="Pfam" id="PF10145"/>
    </source>
</evidence>
<accession>A0ABX0L8H1</accession>
<keyword evidence="2" id="KW-0472">Membrane</keyword>
<protein>
    <submittedName>
        <fullName evidence="4">Phage tail tape measure protein</fullName>
    </submittedName>
</protein>
<keyword evidence="2" id="KW-0812">Transmembrane</keyword>
<feature type="domain" description="Phage tail tape measure protein" evidence="3">
    <location>
        <begin position="89"/>
        <end position="291"/>
    </location>
</feature>
<dbReference type="PANTHER" id="PTHR37813:SF1">
    <property type="entry name" value="FELS-2 PROPHAGE PROTEIN"/>
    <property type="match status" value="1"/>
</dbReference>
<keyword evidence="1" id="KW-1188">Viral release from host cell</keyword>
<evidence type="ECO:0000313" key="5">
    <source>
        <dbReference type="Proteomes" id="UP001515641"/>
    </source>
</evidence>
<dbReference type="Pfam" id="PF10145">
    <property type="entry name" value="PhageMin_Tail"/>
    <property type="match status" value="1"/>
</dbReference>
<dbReference type="EMBL" id="JAAOMA010000047">
    <property type="protein sequence ID" value="NHR08005.1"/>
    <property type="molecule type" value="Genomic_DNA"/>
</dbReference>
<keyword evidence="5" id="KW-1185">Reference proteome</keyword>
<dbReference type="Proteomes" id="UP001515641">
    <property type="component" value="Unassembled WGS sequence"/>
</dbReference>
<feature type="transmembrane region" description="Helical" evidence="2">
    <location>
        <begin position="390"/>
        <end position="411"/>
    </location>
</feature>
<organism evidence="4 5">
    <name type="scientific">Chromobacterium fluminis</name>
    <dbReference type="NCBI Taxonomy" id="3044269"/>
    <lineage>
        <taxon>Bacteria</taxon>
        <taxon>Pseudomonadati</taxon>
        <taxon>Pseudomonadota</taxon>
        <taxon>Betaproteobacteria</taxon>
        <taxon>Neisseriales</taxon>
        <taxon>Chromobacteriaceae</taxon>
        <taxon>Chromobacterium</taxon>
    </lineage>
</organism>
<name>A0ABX0L8H1_9NEIS</name>
<evidence type="ECO:0000313" key="4">
    <source>
        <dbReference type="EMBL" id="NHR08005.1"/>
    </source>
</evidence>
<dbReference type="RefSeq" id="WP_166453711.1">
    <property type="nucleotide sequence ID" value="NZ_JAAOMA010000047.1"/>
</dbReference>
<proteinExistence type="predicted"/>
<gene>
    <name evidence="4" type="ORF">HA052_22710</name>
</gene>
<dbReference type="InterPro" id="IPR010090">
    <property type="entry name" value="Phage_tape_meas"/>
</dbReference>
<comment type="caution">
    <text evidence="4">The sequence shown here is derived from an EMBL/GenBank/DDBJ whole genome shotgun (WGS) entry which is preliminary data.</text>
</comment>